<name>A0A2V5L880_9MICC</name>
<accession>A0A2V5L880</accession>
<dbReference type="Proteomes" id="UP000247832">
    <property type="component" value="Unassembled WGS sequence"/>
</dbReference>
<organism evidence="1 2">
    <name type="scientific">Arthrobacter livingstonensis</name>
    <dbReference type="NCBI Taxonomy" id="670078"/>
    <lineage>
        <taxon>Bacteria</taxon>
        <taxon>Bacillati</taxon>
        <taxon>Actinomycetota</taxon>
        <taxon>Actinomycetes</taxon>
        <taxon>Micrococcales</taxon>
        <taxon>Micrococcaceae</taxon>
        <taxon>Arthrobacter</taxon>
    </lineage>
</organism>
<gene>
    <name evidence="1" type="ORF">CVV68_13415</name>
</gene>
<keyword evidence="2" id="KW-1185">Reference proteome</keyword>
<proteinExistence type="predicted"/>
<evidence type="ECO:0000313" key="1">
    <source>
        <dbReference type="EMBL" id="PYI66564.1"/>
    </source>
</evidence>
<dbReference type="EMBL" id="QJVD01000014">
    <property type="protein sequence ID" value="PYI66564.1"/>
    <property type="molecule type" value="Genomic_DNA"/>
</dbReference>
<sequence length="177" mass="18304">MEQEVSERIRVAVARRTLELGGRGQISPTDVSVTLEDTDAAPGCRLFTATWGAGRDAGALSGLLRDDDPPDTFPGQAFGKLLERWGGASQPPAADAVAAAAVFLLDPDHRRVPVLVPTDLADSPGAELPSLIVGVPLRGVNFWWSDAGRLARVTVADDGAGKVTVAEVAAGRTGGAP</sequence>
<reference evidence="1 2" key="1">
    <citation type="submission" date="2018-05" db="EMBL/GenBank/DDBJ databases">
        <title>Genetic diversity of glacier-inhabiting Cryobacterium bacteria in China and description of Cryobacterium mengkeensis sp. nov. and Arthrobacter glacialis sp. nov.</title>
        <authorList>
            <person name="Liu Q."/>
            <person name="Xin Y.-H."/>
        </authorList>
    </citation>
    <scope>NUCLEOTIDE SEQUENCE [LARGE SCALE GENOMIC DNA]</scope>
    <source>
        <strain evidence="1 2">LI2</strain>
    </source>
</reference>
<dbReference type="RefSeq" id="WP_110501521.1">
    <property type="nucleotide sequence ID" value="NZ_QJVD01000014.1"/>
</dbReference>
<evidence type="ECO:0000313" key="2">
    <source>
        <dbReference type="Proteomes" id="UP000247832"/>
    </source>
</evidence>
<dbReference type="AlphaFoldDB" id="A0A2V5L880"/>
<comment type="caution">
    <text evidence="1">The sequence shown here is derived from an EMBL/GenBank/DDBJ whole genome shotgun (WGS) entry which is preliminary data.</text>
</comment>
<protein>
    <submittedName>
        <fullName evidence="1">Uncharacterized protein</fullName>
    </submittedName>
</protein>